<name>A0AAD9ULZ6_RIDPI</name>
<dbReference type="Proteomes" id="UP001209878">
    <property type="component" value="Unassembled WGS sequence"/>
</dbReference>
<accession>A0AAD9ULZ6</accession>
<dbReference type="AlphaFoldDB" id="A0AAD9ULZ6"/>
<evidence type="ECO:0000256" key="1">
    <source>
        <dbReference type="SAM" id="Phobius"/>
    </source>
</evidence>
<dbReference type="EMBL" id="JAODUO010000115">
    <property type="protein sequence ID" value="KAK2194306.1"/>
    <property type="molecule type" value="Genomic_DNA"/>
</dbReference>
<keyword evidence="3" id="KW-1185">Reference proteome</keyword>
<evidence type="ECO:0000313" key="3">
    <source>
        <dbReference type="Proteomes" id="UP001209878"/>
    </source>
</evidence>
<gene>
    <name evidence="2" type="ORF">NP493_116g05035</name>
</gene>
<keyword evidence="1" id="KW-1133">Transmembrane helix</keyword>
<feature type="transmembrane region" description="Helical" evidence="1">
    <location>
        <begin position="86"/>
        <end position="105"/>
    </location>
</feature>
<feature type="transmembrane region" description="Helical" evidence="1">
    <location>
        <begin position="54"/>
        <end position="74"/>
    </location>
</feature>
<reference evidence="2" key="1">
    <citation type="journal article" date="2023" name="Mol. Biol. Evol.">
        <title>Third-Generation Sequencing Reveals the Adaptive Role of the Epigenome in Three Deep-Sea Polychaetes.</title>
        <authorList>
            <person name="Perez M."/>
            <person name="Aroh O."/>
            <person name="Sun Y."/>
            <person name="Lan Y."/>
            <person name="Juniper S.K."/>
            <person name="Young C.R."/>
            <person name="Angers B."/>
            <person name="Qian P.Y."/>
        </authorList>
    </citation>
    <scope>NUCLEOTIDE SEQUENCE</scope>
    <source>
        <strain evidence="2">R07B-5</strain>
    </source>
</reference>
<comment type="caution">
    <text evidence="2">The sequence shown here is derived from an EMBL/GenBank/DDBJ whole genome shotgun (WGS) entry which is preliminary data.</text>
</comment>
<evidence type="ECO:0000313" key="2">
    <source>
        <dbReference type="EMBL" id="KAK2194306.1"/>
    </source>
</evidence>
<feature type="transmembrane region" description="Helical" evidence="1">
    <location>
        <begin position="12"/>
        <end position="34"/>
    </location>
</feature>
<organism evidence="2 3">
    <name type="scientific">Ridgeia piscesae</name>
    <name type="common">Tubeworm</name>
    <dbReference type="NCBI Taxonomy" id="27915"/>
    <lineage>
        <taxon>Eukaryota</taxon>
        <taxon>Metazoa</taxon>
        <taxon>Spiralia</taxon>
        <taxon>Lophotrochozoa</taxon>
        <taxon>Annelida</taxon>
        <taxon>Polychaeta</taxon>
        <taxon>Sedentaria</taxon>
        <taxon>Canalipalpata</taxon>
        <taxon>Sabellida</taxon>
        <taxon>Siboglinidae</taxon>
        <taxon>Ridgeia</taxon>
    </lineage>
</organism>
<protein>
    <submittedName>
        <fullName evidence="2">Uncharacterized protein</fullName>
    </submittedName>
</protein>
<keyword evidence="1" id="KW-0472">Membrane</keyword>
<keyword evidence="1" id="KW-0812">Transmembrane</keyword>
<sequence>MCLFSAHFLLDEICSSLATWPLVALGVGSINGFIEVIPRSHFYHLYLVTVTNEVLNVGVVSSVLFVLPSVSICLSDFCITITKGSVSYSVLIIVVVVVLVAILSLV</sequence>
<proteinExistence type="predicted"/>